<organism evidence="1 2">
    <name type="scientific">Rhododendron molle</name>
    <name type="common">Chinese azalea</name>
    <name type="synonym">Azalea mollis</name>
    <dbReference type="NCBI Taxonomy" id="49168"/>
    <lineage>
        <taxon>Eukaryota</taxon>
        <taxon>Viridiplantae</taxon>
        <taxon>Streptophyta</taxon>
        <taxon>Embryophyta</taxon>
        <taxon>Tracheophyta</taxon>
        <taxon>Spermatophyta</taxon>
        <taxon>Magnoliopsida</taxon>
        <taxon>eudicotyledons</taxon>
        <taxon>Gunneridae</taxon>
        <taxon>Pentapetalae</taxon>
        <taxon>asterids</taxon>
        <taxon>Ericales</taxon>
        <taxon>Ericaceae</taxon>
        <taxon>Ericoideae</taxon>
        <taxon>Rhodoreae</taxon>
        <taxon>Rhododendron</taxon>
    </lineage>
</organism>
<sequence length="728" mass="82553">MKETKSKEVEEMVTKRKEVEKMITKRKEVEEMLAKRKEVEETKRKKVEEMLTKIKKEEEMLAKRKEVEETKRKEVEEMIAKIKEVEWVIAEIKEEVEEMLSKIKEVEETLTKIKEVEEMLTKRKEVEEMLTKIKEVEEMVSEIKEVEEMVSEIKEVEEMVSEIKEVEEMLTKIKEVEEMLTKIKEVEEIMKATTVDEGTALHMAVRNCLEKENIDTYLKVVKLLSEEDAEFQHPPNKFQETPLYLAAERGIMGVAIVETLVETYRSLLTYSGPGGRTALHAAALKDSTGRSTKKLLEWKKDLINQADAYGWLPFHYAACNWNVNGVEELLAIDQSVVYITTTNKDDQDTATSNGNENGVREILATDISAAYITTTNKDDLDTALHIAAAHGHVSVIEKLVSSNPDCWEMVNSKGQNVLHIAVDMNKESVIKFILAKSWVGQLINQKDNEGNTPLHLLIASDCNVDALWKHHRADHHAFNGKNMTPVDLVWSNSMEERTSTFAATYIMDDTFLDSEIGGGRNLACNAHVHLAKLEKARRREKQERKMTNEAENRRKEAENRRKEEADEKENHDAIEHSRNLFQTFVIVAALIATITFAAAFTIPGGYDGNQGRDQGMAILARAAAFKAFVITNTIAMVCSLASIFLCLSAVMYGFWPEEAADRSSRRYVGAWDLIIVSMFFLMIAFIAATFAVLAHSIALAVSTCIIACIPFIAYILELGKFISWAPHS</sequence>
<gene>
    <name evidence="1" type="ORF">RHMOL_Rhmol02G0102900</name>
</gene>
<comment type="caution">
    <text evidence="1">The sequence shown here is derived from an EMBL/GenBank/DDBJ whole genome shotgun (WGS) entry which is preliminary data.</text>
</comment>
<dbReference type="EMBL" id="CM046389">
    <property type="protein sequence ID" value="KAI8567208.1"/>
    <property type="molecule type" value="Genomic_DNA"/>
</dbReference>
<keyword evidence="2" id="KW-1185">Reference proteome</keyword>
<accession>A0ACC0PQW8</accession>
<reference evidence="1" key="1">
    <citation type="submission" date="2022-02" db="EMBL/GenBank/DDBJ databases">
        <title>Plant Genome Project.</title>
        <authorList>
            <person name="Zhang R.-G."/>
        </authorList>
    </citation>
    <scope>NUCLEOTIDE SEQUENCE</scope>
    <source>
        <strain evidence="1">AT1</strain>
    </source>
</reference>
<dbReference type="Proteomes" id="UP001062846">
    <property type="component" value="Chromosome 2"/>
</dbReference>
<evidence type="ECO:0000313" key="1">
    <source>
        <dbReference type="EMBL" id="KAI8567208.1"/>
    </source>
</evidence>
<name>A0ACC0PQW8_RHOML</name>
<protein>
    <submittedName>
        <fullName evidence="1">Uncharacterized protein</fullName>
    </submittedName>
</protein>
<evidence type="ECO:0000313" key="2">
    <source>
        <dbReference type="Proteomes" id="UP001062846"/>
    </source>
</evidence>
<proteinExistence type="predicted"/>